<dbReference type="Pfam" id="PF00270">
    <property type="entry name" value="DEAD"/>
    <property type="match status" value="1"/>
</dbReference>
<feature type="domain" description="UvrD-like helicase ATP-binding" evidence="13">
    <location>
        <begin position="1099"/>
        <end position="1317"/>
    </location>
</feature>
<sequence length="1732" mass="196200">MVNNPCQDFLKSCLLLDIEVNEHGVIYALAGILGDEVFLCRPGKRITPETLEELSGFASDARFLLGHNIIDHDIPRLKAIAPDLLLLKKPAIDTLVLSPLAYPANPYHRLVKDYQIVRDSMSNPEHDARLAGRIFCEQWQALVERFAAGDESVVHSRGFLEQSRQFRGTGESLAAMGIPLLTGADLFEAFGWFAGKHGCRTAAQQLVDELHDGVGEPVLYAYVSAWLSVADGNSILPPWVRRRFPQITTVLRRLRDVDCRDPACSYCSGHFDPQAALERYYGFPSFRPHPATETGESLQGEIVRAAAGNRTMFAVLPTGGGKSLCYLLPAIMRYRRCNQLTIVISPLQALMKDQVDNFCRQTGTRLAAALYGMLTPVERAEVIEAVRLGDIGILYVSPEQLRNPSFLSTVRQREIGAWVFDEAHCLSKWGHDFRPDYLYAIRFIRERAEEAQAAIPPVQCFTATAKKDVRREIVDLIQSELGKKVKLFEGGHERTNLSYQVISAETSEKNRTILSLLQERYEEGRGSVVIYCATRKNTELMAEFLADQGYTVEPFHAGLEVPVKKRLQEAFISGELPIICATNAFGMGIDKEDVRLVIHADIPGSLENYLQEAGRAGRDLQQAECVLVFDEQDIEKQFQLSCFSRLARKDISQILRGIRYAARGTSEVVMTAGDIIRQQVVELDEMEKTDPETRVRTALAWLERAGFLERNENYTRVFQGRPLVKDLAEAQKKIADLGLSRRQQERWLVILRELMQQDRQDESFSADELAGYSAFARDKDEPGDETESQRVLKTLHDMAEQGLLTKETTLSAWLRYKVKNSAEKQLETLCALERDFVDLLSKEAWDAEVEQHLELDLRQVNQKLIDRGSTASNPEVLQHLLYGLSRDGRGLAGQKGSLKVKKIQGNCYAVSLLRTWEDIKTTMHIRQQSARVALEVILQAVGKDQKPSATLMVTFTLERVIEGLKADLTLLPLLKNPLAAAERALTFMHEHRVIDLQQGLAVFRQAMTIHLHPEARSRRYLKKDFEPLETHYKEQNFQIHVMNEYARQALLKISSAMRLVASYFNDDRESFLQRFFPGRKQSILRATSEQSWEKLVVSLRNRHQQKIVSAPAGQNMLVLAGPGAGKTRVVIHRVAWLLRVERVRPTSILVLCFNRAAVVDLRSRLRDLVGDEMSRVTTLTFHGLALRLTGRSLAVAEKERGEDIDFAELIRDANRLLRGDKVSLGFQEGMERDVLVGRFSHLLVDEYQDIDADQYELISLLVGKSLDEQDQKMSILAVGDDDQNIYRFRGANIEFIRRFREDYQATVYHLTENFRSTGHIINAANLLIEKNRDRMKSDHPIRVNEARAMLPPGGQLADRDPLARGRVQILKVKGEEIQGSAVVEELQRLRTLGDGFDWSGCAVLARDWRSLSPVRAALEAARIPVDVNWGGGSSFPRLSRIRENAQLLEFLRENRNRSLRVQELFSFLPDREAEDNFWQANLRRLLHDLKQEAGDVNLAVSRIEEYLYEGLGEQARSRSLGSGVFLSTVHSVKGLEFEHVLLLGTNWPGGKPETLEEERRLFYVGMTRARVSLSLFQVQGHRHPHLHGLHGDCFIEREVSGSKTGTPPPWDMVDLLGMKDLFLDFAGIRRENHPVRMAVSGLETGDLISCCRENGLIVLKNNQNVPIARLSKKGQARWQSRLATIHSMQVVAMVRRYLDDVADPAFREKCYGTCWELPIVEVRYQSGRSLIR</sequence>
<dbReference type="PROSITE" id="PS51192">
    <property type="entry name" value="HELICASE_ATP_BIND_1"/>
    <property type="match status" value="1"/>
</dbReference>
<dbReference type="Gene3D" id="3.30.420.10">
    <property type="entry name" value="Ribonuclease H-like superfamily/Ribonuclease H"/>
    <property type="match status" value="1"/>
</dbReference>
<feature type="binding site" evidence="10">
    <location>
        <begin position="1120"/>
        <end position="1127"/>
    </location>
    <ligand>
        <name>ATP</name>
        <dbReference type="ChEBI" id="CHEBI:30616"/>
    </ligand>
</feature>
<evidence type="ECO:0000256" key="3">
    <source>
        <dbReference type="ARBA" id="ARBA00022801"/>
    </source>
</evidence>
<name>A0A915UB08_9BACT</name>
<evidence type="ECO:0000313" key="15">
    <source>
        <dbReference type="Proteomes" id="UP001063350"/>
    </source>
</evidence>
<dbReference type="GO" id="GO:0006310">
    <property type="term" value="P:DNA recombination"/>
    <property type="evidence" value="ECO:0007669"/>
    <property type="project" value="InterPro"/>
</dbReference>
<dbReference type="GO" id="GO:0005524">
    <property type="term" value="F:ATP binding"/>
    <property type="evidence" value="ECO:0007669"/>
    <property type="project" value="UniProtKB-UniRule"/>
</dbReference>
<evidence type="ECO:0000256" key="4">
    <source>
        <dbReference type="ARBA" id="ARBA00022806"/>
    </source>
</evidence>
<dbReference type="InterPro" id="IPR012337">
    <property type="entry name" value="RNaseH-like_sf"/>
</dbReference>
<dbReference type="PROSITE" id="PS51194">
    <property type="entry name" value="HELICASE_CTER"/>
    <property type="match status" value="1"/>
</dbReference>
<dbReference type="PANTHER" id="PTHR13710:SF105">
    <property type="entry name" value="ATP-DEPENDENT DNA HELICASE Q1"/>
    <property type="match status" value="1"/>
</dbReference>
<reference evidence="14" key="1">
    <citation type="submission" date="2020-12" db="EMBL/GenBank/DDBJ databases">
        <title>Desulfobium dissulfuricans gen. nov., sp. nov., a novel mesophilic, sulfate-reducing bacterium isolated from a deep-sea hydrothermal vent.</title>
        <authorList>
            <person name="Hashimoto Y."/>
            <person name="Tame A."/>
            <person name="Sawayama S."/>
            <person name="Miyazaki J."/>
            <person name="Takai K."/>
            <person name="Nakagawa S."/>
        </authorList>
    </citation>
    <scope>NUCLEOTIDE SEQUENCE</scope>
    <source>
        <strain evidence="14">GF1</strain>
    </source>
</reference>
<keyword evidence="4 10" id="KW-0347">Helicase</keyword>
<dbReference type="SMART" id="SM00487">
    <property type="entry name" value="DEXDc"/>
    <property type="match status" value="1"/>
</dbReference>
<evidence type="ECO:0000256" key="1">
    <source>
        <dbReference type="ARBA" id="ARBA00005446"/>
    </source>
</evidence>
<evidence type="ECO:0000256" key="2">
    <source>
        <dbReference type="ARBA" id="ARBA00022741"/>
    </source>
</evidence>
<organism evidence="14 15">
    <name type="scientific">Desulfolithobacter dissulfuricans</name>
    <dbReference type="NCBI Taxonomy" id="2795293"/>
    <lineage>
        <taxon>Bacteria</taxon>
        <taxon>Pseudomonadati</taxon>
        <taxon>Thermodesulfobacteriota</taxon>
        <taxon>Desulfobulbia</taxon>
        <taxon>Desulfobulbales</taxon>
        <taxon>Desulfobulbaceae</taxon>
        <taxon>Desulfolithobacter</taxon>
    </lineage>
</organism>
<dbReference type="Proteomes" id="UP001063350">
    <property type="component" value="Chromosome"/>
</dbReference>
<dbReference type="Gene3D" id="1.10.486.10">
    <property type="entry name" value="PCRA, domain 4"/>
    <property type="match status" value="1"/>
</dbReference>
<feature type="domain" description="Helicase ATP-binding" evidence="11">
    <location>
        <begin position="303"/>
        <end position="483"/>
    </location>
</feature>
<dbReference type="SUPFAM" id="SSF52540">
    <property type="entry name" value="P-loop containing nucleoside triphosphate hydrolases"/>
    <property type="match status" value="2"/>
</dbReference>
<dbReference type="PANTHER" id="PTHR13710">
    <property type="entry name" value="DNA HELICASE RECQ FAMILY MEMBER"/>
    <property type="match status" value="1"/>
</dbReference>
<keyword evidence="2 10" id="KW-0547">Nucleotide-binding</keyword>
<dbReference type="InterPro" id="IPR001650">
    <property type="entry name" value="Helicase_C-like"/>
</dbReference>
<dbReference type="EMBL" id="AP024233">
    <property type="protein sequence ID" value="BCO10506.1"/>
    <property type="molecule type" value="Genomic_DNA"/>
</dbReference>
<gene>
    <name evidence="14" type="ORF">GF1_28820</name>
</gene>
<dbReference type="InterPro" id="IPR014017">
    <property type="entry name" value="DNA_helicase_UvrD-like_C"/>
</dbReference>
<dbReference type="InterPro" id="IPR014016">
    <property type="entry name" value="UvrD-like_ATP-bd"/>
</dbReference>
<dbReference type="GO" id="GO:0006281">
    <property type="term" value="P:DNA repair"/>
    <property type="evidence" value="ECO:0007669"/>
    <property type="project" value="TreeGrafter"/>
</dbReference>
<evidence type="ECO:0000256" key="6">
    <source>
        <dbReference type="ARBA" id="ARBA00023125"/>
    </source>
</evidence>
<dbReference type="KEGG" id="ddu:GF1_28820"/>
<dbReference type="GO" id="GO:0005694">
    <property type="term" value="C:chromosome"/>
    <property type="evidence" value="ECO:0007669"/>
    <property type="project" value="TreeGrafter"/>
</dbReference>
<evidence type="ECO:0000256" key="9">
    <source>
        <dbReference type="ARBA" id="ARBA00034808"/>
    </source>
</evidence>
<dbReference type="SMART" id="SM00490">
    <property type="entry name" value="HELICc"/>
    <property type="match status" value="1"/>
</dbReference>
<dbReference type="SUPFAM" id="SSF53098">
    <property type="entry name" value="Ribonuclease H-like"/>
    <property type="match status" value="1"/>
</dbReference>
<dbReference type="Gene3D" id="3.40.50.300">
    <property type="entry name" value="P-loop containing nucleotide triphosphate hydrolases"/>
    <property type="match status" value="5"/>
</dbReference>
<dbReference type="Pfam" id="PF00580">
    <property type="entry name" value="UvrD-helicase"/>
    <property type="match status" value="2"/>
</dbReference>
<evidence type="ECO:0000256" key="7">
    <source>
        <dbReference type="ARBA" id="ARBA00023235"/>
    </source>
</evidence>
<dbReference type="InterPro" id="IPR011545">
    <property type="entry name" value="DEAD/DEAH_box_helicase_dom"/>
</dbReference>
<protein>
    <recommendedName>
        <fullName evidence="9">DNA 3'-5' helicase</fullName>
        <ecNumber evidence="9">5.6.2.4</ecNumber>
    </recommendedName>
</protein>
<dbReference type="GO" id="GO:0009378">
    <property type="term" value="F:four-way junction helicase activity"/>
    <property type="evidence" value="ECO:0007669"/>
    <property type="project" value="TreeGrafter"/>
</dbReference>
<dbReference type="GO" id="GO:0005737">
    <property type="term" value="C:cytoplasm"/>
    <property type="evidence" value="ECO:0007669"/>
    <property type="project" value="TreeGrafter"/>
</dbReference>
<evidence type="ECO:0000259" key="11">
    <source>
        <dbReference type="PROSITE" id="PS51192"/>
    </source>
</evidence>
<dbReference type="GO" id="GO:0016787">
    <property type="term" value="F:hydrolase activity"/>
    <property type="evidence" value="ECO:0007669"/>
    <property type="project" value="UniProtKB-UniRule"/>
</dbReference>
<evidence type="ECO:0000256" key="10">
    <source>
        <dbReference type="PROSITE-ProRule" id="PRU00560"/>
    </source>
</evidence>
<accession>A0A915UB08</accession>
<comment type="similarity">
    <text evidence="1">Belongs to the helicase family. RecQ subfamily.</text>
</comment>
<evidence type="ECO:0000313" key="14">
    <source>
        <dbReference type="EMBL" id="BCO10506.1"/>
    </source>
</evidence>
<dbReference type="InterPro" id="IPR004589">
    <property type="entry name" value="DNA_helicase_ATP-dep_RecQ"/>
</dbReference>
<dbReference type="Pfam" id="PF00271">
    <property type="entry name" value="Helicase_C"/>
    <property type="match status" value="1"/>
</dbReference>
<proteinExistence type="inferred from homology"/>
<dbReference type="InterPro" id="IPR036397">
    <property type="entry name" value="RNaseH_sf"/>
</dbReference>
<keyword evidence="3 10" id="KW-0378">Hydrolase</keyword>
<comment type="catalytic activity">
    <reaction evidence="8">
        <text>Couples ATP hydrolysis with the unwinding of duplex DNA by translocating in the 3'-5' direction.</text>
        <dbReference type="EC" id="5.6.2.4"/>
    </reaction>
</comment>
<evidence type="ECO:0000259" key="12">
    <source>
        <dbReference type="PROSITE" id="PS51194"/>
    </source>
</evidence>
<dbReference type="InterPro" id="IPR014001">
    <property type="entry name" value="Helicase_ATP-bd"/>
</dbReference>
<dbReference type="EC" id="5.6.2.4" evidence="9"/>
<dbReference type="GO" id="GO:0043138">
    <property type="term" value="F:3'-5' DNA helicase activity"/>
    <property type="evidence" value="ECO:0007669"/>
    <property type="project" value="UniProtKB-EC"/>
</dbReference>
<keyword evidence="15" id="KW-1185">Reference proteome</keyword>
<keyword evidence="7" id="KW-0413">Isomerase</keyword>
<dbReference type="InterPro" id="IPR027417">
    <property type="entry name" value="P-loop_NTPase"/>
</dbReference>
<dbReference type="NCBIfam" id="TIGR00614">
    <property type="entry name" value="recQ_fam"/>
    <property type="match status" value="1"/>
</dbReference>
<dbReference type="PROSITE" id="PS51198">
    <property type="entry name" value="UVRD_HELICASE_ATP_BIND"/>
    <property type="match status" value="1"/>
</dbReference>
<evidence type="ECO:0000256" key="5">
    <source>
        <dbReference type="ARBA" id="ARBA00022840"/>
    </source>
</evidence>
<evidence type="ECO:0000256" key="8">
    <source>
        <dbReference type="ARBA" id="ARBA00034617"/>
    </source>
</evidence>
<feature type="domain" description="Helicase C-terminal" evidence="12">
    <location>
        <begin position="516"/>
        <end position="662"/>
    </location>
</feature>
<dbReference type="GO" id="GO:0003677">
    <property type="term" value="F:DNA binding"/>
    <property type="evidence" value="ECO:0007669"/>
    <property type="project" value="UniProtKB-KW"/>
</dbReference>
<keyword evidence="6" id="KW-0238">DNA-binding</keyword>
<evidence type="ECO:0000259" key="13">
    <source>
        <dbReference type="PROSITE" id="PS51198"/>
    </source>
</evidence>
<dbReference type="Pfam" id="PF13361">
    <property type="entry name" value="UvrD_C"/>
    <property type="match status" value="1"/>
</dbReference>
<keyword evidence="5 10" id="KW-0067">ATP-binding</keyword>
<dbReference type="CDD" id="cd17932">
    <property type="entry name" value="DEXQc_UvrD"/>
    <property type="match status" value="1"/>
</dbReference>